<dbReference type="AlphaFoldDB" id="A0A1G8J809"/>
<evidence type="ECO:0000313" key="7">
    <source>
        <dbReference type="Proteomes" id="UP000199636"/>
    </source>
</evidence>
<dbReference type="GO" id="GO:0004123">
    <property type="term" value="F:cystathionine gamma-lyase activity"/>
    <property type="evidence" value="ECO:0007669"/>
    <property type="project" value="TreeGrafter"/>
</dbReference>
<dbReference type="GO" id="GO:0005737">
    <property type="term" value="C:cytoplasm"/>
    <property type="evidence" value="ECO:0007669"/>
    <property type="project" value="TreeGrafter"/>
</dbReference>
<name>A0A1G8J809_9PSED</name>
<organism evidence="6 7">
    <name type="scientific">Pseudomonas panipatensis</name>
    <dbReference type="NCBI Taxonomy" id="428992"/>
    <lineage>
        <taxon>Bacteria</taxon>
        <taxon>Pseudomonadati</taxon>
        <taxon>Pseudomonadota</taxon>
        <taxon>Gammaproteobacteria</taxon>
        <taxon>Pseudomonadales</taxon>
        <taxon>Pseudomonadaceae</taxon>
        <taxon>Pseudomonas</taxon>
    </lineage>
</organism>
<evidence type="ECO:0000256" key="2">
    <source>
        <dbReference type="ARBA" id="ARBA00009077"/>
    </source>
</evidence>
<dbReference type="FunFam" id="3.40.640.10:FF:000009">
    <property type="entry name" value="Cystathionine gamma-synthase homolog"/>
    <property type="match status" value="1"/>
</dbReference>
<gene>
    <name evidence="6" type="ORF">SAMN05216272_107204</name>
</gene>
<dbReference type="InterPro" id="IPR054542">
    <property type="entry name" value="Cys_met_metab_PP"/>
</dbReference>
<dbReference type="STRING" id="428992.SAMN05216272_107204"/>
<dbReference type="Gene3D" id="3.40.640.10">
    <property type="entry name" value="Type I PLP-dependent aspartate aminotransferase-like (Major domain)"/>
    <property type="match status" value="1"/>
</dbReference>
<proteinExistence type="inferred from homology"/>
<dbReference type="EMBL" id="FNDS01000007">
    <property type="protein sequence ID" value="SDI27117.1"/>
    <property type="molecule type" value="Genomic_DNA"/>
</dbReference>
<dbReference type="SUPFAM" id="SSF53383">
    <property type="entry name" value="PLP-dependent transferases"/>
    <property type="match status" value="1"/>
</dbReference>
<dbReference type="PANTHER" id="PTHR11808">
    <property type="entry name" value="TRANS-SULFURATION ENZYME FAMILY MEMBER"/>
    <property type="match status" value="1"/>
</dbReference>
<reference evidence="7" key="1">
    <citation type="submission" date="2016-10" db="EMBL/GenBank/DDBJ databases">
        <authorList>
            <person name="Varghese N."/>
            <person name="Submissions S."/>
        </authorList>
    </citation>
    <scope>NUCLEOTIDE SEQUENCE [LARGE SCALE GENOMIC DNA]</scope>
    <source>
        <strain evidence="7">CCM 7469</strain>
    </source>
</reference>
<dbReference type="InterPro" id="IPR015421">
    <property type="entry name" value="PyrdxlP-dep_Trfase_major"/>
</dbReference>
<dbReference type="GO" id="GO:0019343">
    <property type="term" value="P:cysteine biosynthetic process via cystathionine"/>
    <property type="evidence" value="ECO:0007669"/>
    <property type="project" value="TreeGrafter"/>
</dbReference>
<dbReference type="GO" id="GO:0003962">
    <property type="term" value="F:cystathionine gamma-synthase activity"/>
    <property type="evidence" value="ECO:0007669"/>
    <property type="project" value="TreeGrafter"/>
</dbReference>
<dbReference type="Gene3D" id="3.90.1150.10">
    <property type="entry name" value="Aspartate Aminotransferase, domain 1"/>
    <property type="match status" value="1"/>
</dbReference>
<dbReference type="PANTHER" id="PTHR11808:SF15">
    <property type="entry name" value="CYSTATHIONINE GAMMA-LYASE"/>
    <property type="match status" value="1"/>
</dbReference>
<dbReference type="InterPro" id="IPR000277">
    <property type="entry name" value="Cys/Met-Metab_PyrdxlP-dep_enz"/>
</dbReference>
<dbReference type="FunFam" id="3.90.1150.10:FF:000008">
    <property type="entry name" value="Cystathionine gamma-synthase"/>
    <property type="match status" value="1"/>
</dbReference>
<dbReference type="PIRSF" id="PIRSF001434">
    <property type="entry name" value="CGS"/>
    <property type="match status" value="1"/>
</dbReference>
<protein>
    <submittedName>
        <fullName evidence="6">Cystathionine gamma-lyase</fullName>
    </submittedName>
</protein>
<accession>A0A1G8J809</accession>
<evidence type="ECO:0000256" key="4">
    <source>
        <dbReference type="PIRSR" id="PIRSR001434-2"/>
    </source>
</evidence>
<evidence type="ECO:0000256" key="1">
    <source>
        <dbReference type="ARBA" id="ARBA00001933"/>
    </source>
</evidence>
<dbReference type="CDD" id="cd00614">
    <property type="entry name" value="CGS_like"/>
    <property type="match status" value="1"/>
</dbReference>
<evidence type="ECO:0000256" key="5">
    <source>
        <dbReference type="RuleBase" id="RU362118"/>
    </source>
</evidence>
<dbReference type="OrthoDB" id="9805807at2"/>
<keyword evidence="7" id="KW-1185">Reference proteome</keyword>
<feature type="modified residue" description="N6-(pyridoxal phosphate)lysine" evidence="4">
    <location>
        <position position="204"/>
    </location>
</feature>
<keyword evidence="6" id="KW-0456">Lyase</keyword>
<dbReference type="Proteomes" id="UP000199636">
    <property type="component" value="Unassembled WGS sequence"/>
</dbReference>
<dbReference type="InterPro" id="IPR015422">
    <property type="entry name" value="PyrdxlP-dep_Trfase_small"/>
</dbReference>
<dbReference type="PROSITE" id="PS00868">
    <property type="entry name" value="CYS_MET_METAB_PP"/>
    <property type="match status" value="1"/>
</dbReference>
<dbReference type="Pfam" id="PF01053">
    <property type="entry name" value="Cys_Met_Meta_PP"/>
    <property type="match status" value="1"/>
</dbReference>
<sequence length="390" mass="41899">MSQDSHSPLGFATRVIHAGQSPDPSTGAIMPPIYANSTYVQQSPGVHKGLDYGRSHNPTRWALERCVADLEGGSRAFAFASGLAAISSVLELLDAGSHIVSGNDIYGGTFRLFERVRRRSAGHDFSFVDLADLAAIEAALRPETRMVWVETPSNPLLRLADLAAIAHLCRGRGILCVADNTFASPRIQRPLSLGFDVVVHSSTKYLNGHSDVIGGIAVVGDNADLAERLGFLQNAVGAIAGPFDAFLTLRGVKTLALRMERHCSNALQLAEWLERQPQVRRVHYPGLASHPQHELALRQMDGFGGMISLDLATDLAGARRFLENVRIFALAESLGGVESLIEHPAIMTHASIPAETRAELGIGDGLIRLSVGVEDLEDLRADLAQALATI</sequence>
<comment type="cofactor">
    <cofactor evidence="1 5">
        <name>pyridoxal 5'-phosphate</name>
        <dbReference type="ChEBI" id="CHEBI:597326"/>
    </cofactor>
</comment>
<dbReference type="GO" id="GO:0019346">
    <property type="term" value="P:transsulfuration"/>
    <property type="evidence" value="ECO:0007669"/>
    <property type="project" value="InterPro"/>
</dbReference>
<dbReference type="NCBIfam" id="NF005871">
    <property type="entry name" value="PRK07811.1"/>
    <property type="match status" value="1"/>
</dbReference>
<evidence type="ECO:0000313" key="6">
    <source>
        <dbReference type="EMBL" id="SDI27117.1"/>
    </source>
</evidence>
<evidence type="ECO:0000256" key="3">
    <source>
        <dbReference type="ARBA" id="ARBA00022898"/>
    </source>
</evidence>
<dbReference type="RefSeq" id="WP_090264470.1">
    <property type="nucleotide sequence ID" value="NZ_FNDS01000007.1"/>
</dbReference>
<comment type="similarity">
    <text evidence="2 5">Belongs to the trans-sulfuration enzymes family.</text>
</comment>
<dbReference type="GO" id="GO:0030170">
    <property type="term" value="F:pyridoxal phosphate binding"/>
    <property type="evidence" value="ECO:0007669"/>
    <property type="project" value="InterPro"/>
</dbReference>
<keyword evidence="3 4" id="KW-0663">Pyridoxal phosphate</keyword>
<dbReference type="InterPro" id="IPR015424">
    <property type="entry name" value="PyrdxlP-dep_Trfase"/>
</dbReference>